<reference evidence="1" key="2">
    <citation type="journal article" date="2015" name="Data Brief">
        <title>Shoot transcriptome of the giant reed, Arundo donax.</title>
        <authorList>
            <person name="Barrero R.A."/>
            <person name="Guerrero F.D."/>
            <person name="Moolhuijzen P."/>
            <person name="Goolsby J.A."/>
            <person name="Tidwell J."/>
            <person name="Bellgard S.E."/>
            <person name="Bellgard M.I."/>
        </authorList>
    </citation>
    <scope>NUCLEOTIDE SEQUENCE</scope>
    <source>
        <tissue evidence="1">Shoot tissue taken approximately 20 cm above the soil surface</tissue>
    </source>
</reference>
<dbReference type="EMBL" id="GBRH01263581">
    <property type="protein sequence ID" value="JAD34314.1"/>
    <property type="molecule type" value="Transcribed_RNA"/>
</dbReference>
<reference evidence="1" key="1">
    <citation type="submission" date="2014-09" db="EMBL/GenBank/DDBJ databases">
        <authorList>
            <person name="Magalhaes I.L.F."/>
            <person name="Oliveira U."/>
            <person name="Santos F.R."/>
            <person name="Vidigal T.H.D.A."/>
            <person name="Brescovit A.D."/>
            <person name="Santos A.J."/>
        </authorList>
    </citation>
    <scope>NUCLEOTIDE SEQUENCE</scope>
    <source>
        <tissue evidence="1">Shoot tissue taken approximately 20 cm above the soil surface</tissue>
    </source>
</reference>
<evidence type="ECO:0000313" key="1">
    <source>
        <dbReference type="EMBL" id="JAD34314.1"/>
    </source>
</evidence>
<proteinExistence type="predicted"/>
<name>A0A0A8Z4J3_ARUDO</name>
<dbReference type="AlphaFoldDB" id="A0A0A8Z4J3"/>
<protein>
    <submittedName>
        <fullName evidence="1">Uncharacterized protein</fullName>
    </submittedName>
</protein>
<organism evidence="1">
    <name type="scientific">Arundo donax</name>
    <name type="common">Giant reed</name>
    <name type="synonym">Donax arundinaceus</name>
    <dbReference type="NCBI Taxonomy" id="35708"/>
    <lineage>
        <taxon>Eukaryota</taxon>
        <taxon>Viridiplantae</taxon>
        <taxon>Streptophyta</taxon>
        <taxon>Embryophyta</taxon>
        <taxon>Tracheophyta</taxon>
        <taxon>Spermatophyta</taxon>
        <taxon>Magnoliopsida</taxon>
        <taxon>Liliopsida</taxon>
        <taxon>Poales</taxon>
        <taxon>Poaceae</taxon>
        <taxon>PACMAD clade</taxon>
        <taxon>Arundinoideae</taxon>
        <taxon>Arundineae</taxon>
        <taxon>Arundo</taxon>
    </lineage>
</organism>
<sequence>MHGLLKWLDEVVLIEASPNTSRWTGETSSWS</sequence>
<accession>A0A0A8Z4J3</accession>